<evidence type="ECO:0000313" key="3">
    <source>
        <dbReference type="Proteomes" id="UP000068167"/>
    </source>
</evidence>
<proteinExistence type="predicted"/>
<evidence type="ECO:0000259" key="1">
    <source>
        <dbReference type="Pfam" id="PF10047"/>
    </source>
</evidence>
<dbReference type="Proteomes" id="UP000068167">
    <property type="component" value="Chromosome"/>
</dbReference>
<dbReference type="RefSeq" id="WP_002796731.1">
    <property type="nucleotide sequence ID" value="NZ_CP011339.1"/>
</dbReference>
<organism evidence="2 3">
    <name type="scientific">Microcystis panniformis FACHB-1757</name>
    <dbReference type="NCBI Taxonomy" id="1638788"/>
    <lineage>
        <taxon>Bacteria</taxon>
        <taxon>Bacillati</taxon>
        <taxon>Cyanobacteriota</taxon>
        <taxon>Cyanophyceae</taxon>
        <taxon>Oscillatoriophycideae</taxon>
        <taxon>Chroococcales</taxon>
        <taxon>Microcystaceae</taxon>
        <taxon>Microcystis</taxon>
    </lineage>
</organism>
<dbReference type="Pfam" id="PF10047">
    <property type="entry name" value="DUF2281"/>
    <property type="match status" value="1"/>
</dbReference>
<accession>A0A0K1S4H1</accession>
<protein>
    <recommendedName>
        <fullName evidence="1">DUF2281 domain-containing protein</fullName>
    </recommendedName>
</protein>
<sequence length="74" mass="8708">MTTRERLIQEISQISEEIVEELLDFLLFTQARRNQQKEPKTPRPYALCQGEFTVPADFDDPLPDEILQDFENPL</sequence>
<evidence type="ECO:0000313" key="2">
    <source>
        <dbReference type="EMBL" id="AKV68881.1"/>
    </source>
</evidence>
<keyword evidence="3" id="KW-1185">Reference proteome</keyword>
<dbReference type="AlphaFoldDB" id="A0A0K1S4H1"/>
<dbReference type="EMBL" id="CP011339">
    <property type="protein sequence ID" value="AKV68881.1"/>
    <property type="molecule type" value="Genomic_DNA"/>
</dbReference>
<name>A0A0K1S4H1_9CHRO</name>
<dbReference type="PATRIC" id="fig|1638788.3.peg.3962"/>
<dbReference type="KEGG" id="mpk:VL20_3928"/>
<gene>
    <name evidence="2" type="ORF">VL20_3928</name>
</gene>
<dbReference type="InterPro" id="IPR018739">
    <property type="entry name" value="DUF2281"/>
</dbReference>
<feature type="domain" description="DUF2281" evidence="1">
    <location>
        <begin position="6"/>
        <end position="63"/>
    </location>
</feature>
<reference evidence="2 3" key="1">
    <citation type="journal article" date="2016" name="Stand. Genomic Sci.">
        <title>Complete genome sequence and genomic characterization of Microcystis panniformis FACHB 1757 by third-generation sequencing.</title>
        <authorList>
            <person name="Zhang J.Y."/>
            <person name="Guan R."/>
            <person name="Zhang H.J."/>
            <person name="Li H."/>
            <person name="Xiao P."/>
            <person name="Yu G.L."/>
            <person name="Du L."/>
            <person name="Cao D.M."/>
            <person name="Zhu B.C."/>
            <person name="Li R.H."/>
            <person name="Lu Z.H."/>
        </authorList>
    </citation>
    <scope>NUCLEOTIDE SEQUENCE [LARGE SCALE GENOMIC DNA]</scope>
    <source>
        <strain evidence="2 3">FACHB-1757</strain>
    </source>
</reference>